<keyword evidence="3" id="KW-1185">Reference proteome</keyword>
<feature type="compositionally biased region" description="Basic residues" evidence="1">
    <location>
        <begin position="83"/>
        <end position="98"/>
    </location>
</feature>
<name>A0AAD9T023_9HELO</name>
<reference evidence="2" key="1">
    <citation type="submission" date="2023-06" db="EMBL/GenBank/DDBJ databases">
        <title>Draft genome of Marssonina rosae.</title>
        <authorList>
            <person name="Cheng Q."/>
        </authorList>
    </citation>
    <scope>NUCLEOTIDE SEQUENCE</scope>
    <source>
        <strain evidence="2">R4</strain>
    </source>
</reference>
<feature type="compositionally biased region" description="Polar residues" evidence="1">
    <location>
        <begin position="61"/>
        <end position="79"/>
    </location>
</feature>
<proteinExistence type="predicted"/>
<dbReference type="AlphaFoldDB" id="A0AAD9T023"/>
<evidence type="ECO:0000256" key="1">
    <source>
        <dbReference type="SAM" id="MobiDB-lite"/>
    </source>
</evidence>
<protein>
    <submittedName>
        <fullName evidence="2">Uncharacterized protein</fullName>
    </submittedName>
</protein>
<organism evidence="2 3">
    <name type="scientific">Diplocarpon rosae</name>
    <dbReference type="NCBI Taxonomy" id="946125"/>
    <lineage>
        <taxon>Eukaryota</taxon>
        <taxon>Fungi</taxon>
        <taxon>Dikarya</taxon>
        <taxon>Ascomycota</taxon>
        <taxon>Pezizomycotina</taxon>
        <taxon>Leotiomycetes</taxon>
        <taxon>Helotiales</taxon>
        <taxon>Drepanopezizaceae</taxon>
        <taxon>Diplocarpon</taxon>
    </lineage>
</organism>
<feature type="compositionally biased region" description="Polar residues" evidence="1">
    <location>
        <begin position="24"/>
        <end position="33"/>
    </location>
</feature>
<feature type="region of interest" description="Disordered" evidence="1">
    <location>
        <begin position="17"/>
        <end position="98"/>
    </location>
</feature>
<sequence length="98" mass="11093">MCMLQSSSRRCWVSREYTPEQHETTNTLQQLNPTPGPLDRASHHADQTPGFPRPRAAAPSSHETVFGYTSTDLSYQSFDTRSKGKTTRRHAGSQRIMK</sequence>
<comment type="caution">
    <text evidence="2">The sequence shown here is derived from an EMBL/GenBank/DDBJ whole genome shotgun (WGS) entry which is preliminary data.</text>
</comment>
<evidence type="ECO:0000313" key="3">
    <source>
        <dbReference type="Proteomes" id="UP001285354"/>
    </source>
</evidence>
<dbReference type="Proteomes" id="UP001285354">
    <property type="component" value="Unassembled WGS sequence"/>
</dbReference>
<evidence type="ECO:0000313" key="2">
    <source>
        <dbReference type="EMBL" id="KAK2626756.1"/>
    </source>
</evidence>
<accession>A0AAD9T023</accession>
<dbReference type="EMBL" id="JAUBYV010000005">
    <property type="protein sequence ID" value="KAK2626756.1"/>
    <property type="molecule type" value="Genomic_DNA"/>
</dbReference>
<gene>
    <name evidence="2" type="ORF">QTJ16_003931</name>
</gene>